<dbReference type="Proteomes" id="UP001500235">
    <property type="component" value="Unassembled WGS sequence"/>
</dbReference>
<keyword evidence="3" id="KW-1185">Reference proteome</keyword>
<evidence type="ECO:0000256" key="1">
    <source>
        <dbReference type="SAM" id="SignalP"/>
    </source>
</evidence>
<gene>
    <name evidence="2" type="ORF">GCM10022280_11790</name>
</gene>
<feature type="signal peptide" evidence="1">
    <location>
        <begin position="1"/>
        <end position="22"/>
    </location>
</feature>
<evidence type="ECO:0000313" key="2">
    <source>
        <dbReference type="EMBL" id="GAA4014865.1"/>
    </source>
</evidence>
<dbReference type="RefSeq" id="WP_344706451.1">
    <property type="nucleotide sequence ID" value="NZ_BAABBQ010000001.1"/>
</dbReference>
<accession>A0ABP7SQ12</accession>
<dbReference type="EMBL" id="BAABBQ010000001">
    <property type="protein sequence ID" value="GAA4014865.1"/>
    <property type="molecule type" value="Genomic_DNA"/>
</dbReference>
<name>A0ABP7SQ12_9SPHN</name>
<evidence type="ECO:0000313" key="3">
    <source>
        <dbReference type="Proteomes" id="UP001500235"/>
    </source>
</evidence>
<organism evidence="2 3">
    <name type="scientific">Sphingomonas swuensis</name>
    <dbReference type="NCBI Taxonomy" id="977800"/>
    <lineage>
        <taxon>Bacteria</taxon>
        <taxon>Pseudomonadati</taxon>
        <taxon>Pseudomonadota</taxon>
        <taxon>Alphaproteobacteria</taxon>
        <taxon>Sphingomonadales</taxon>
        <taxon>Sphingomonadaceae</taxon>
        <taxon>Sphingomonas</taxon>
    </lineage>
</organism>
<reference evidence="3" key="1">
    <citation type="journal article" date="2019" name="Int. J. Syst. Evol. Microbiol.">
        <title>The Global Catalogue of Microorganisms (GCM) 10K type strain sequencing project: providing services to taxonomists for standard genome sequencing and annotation.</title>
        <authorList>
            <consortium name="The Broad Institute Genomics Platform"/>
            <consortium name="The Broad Institute Genome Sequencing Center for Infectious Disease"/>
            <person name="Wu L."/>
            <person name="Ma J."/>
        </authorList>
    </citation>
    <scope>NUCLEOTIDE SEQUENCE [LARGE SCALE GENOMIC DNA]</scope>
    <source>
        <strain evidence="3">JCM 17563</strain>
    </source>
</reference>
<proteinExistence type="predicted"/>
<feature type="chain" id="PRO_5047084710" evidence="1">
    <location>
        <begin position="23"/>
        <end position="128"/>
    </location>
</feature>
<protein>
    <submittedName>
        <fullName evidence="2">Uncharacterized protein</fullName>
    </submittedName>
</protein>
<comment type="caution">
    <text evidence="2">The sequence shown here is derived from an EMBL/GenBank/DDBJ whole genome shotgun (WGS) entry which is preliminary data.</text>
</comment>
<keyword evidence="1" id="KW-0732">Signal</keyword>
<sequence>MTKFSIVTGLGAAALLATSAAAQWVPGSEIAGQTVQVETNGVVNNITFEPGGTARITTPNGNVVPASWTANAGQLCLNSGGAQECFPYNQPFQAGQTVNATSSCGATSRWLANSTNQPAQPQTRGERG</sequence>